<keyword evidence="2" id="KW-0812">Transmembrane</keyword>
<feature type="transmembrane region" description="Helical" evidence="2">
    <location>
        <begin position="41"/>
        <end position="59"/>
    </location>
</feature>
<dbReference type="InterPro" id="IPR012683">
    <property type="entry name" value="CHP02302_TM"/>
</dbReference>
<feature type="transmembrane region" description="Helical" evidence="2">
    <location>
        <begin position="137"/>
        <end position="155"/>
    </location>
</feature>
<keyword evidence="2" id="KW-1133">Transmembrane helix</keyword>
<proteinExistence type="predicted"/>
<feature type="compositionally biased region" description="Low complexity" evidence="1">
    <location>
        <begin position="651"/>
        <end position="681"/>
    </location>
</feature>
<accession>A0A5J5GQS4</accession>
<evidence type="ECO:0000256" key="1">
    <source>
        <dbReference type="SAM" id="MobiDB-lite"/>
    </source>
</evidence>
<gene>
    <name evidence="3" type="ORF">F3S47_04665</name>
</gene>
<feature type="compositionally biased region" description="Low complexity" evidence="1">
    <location>
        <begin position="786"/>
        <end position="804"/>
    </location>
</feature>
<feature type="transmembrane region" description="Helical" evidence="2">
    <location>
        <begin position="16"/>
        <end position="35"/>
    </location>
</feature>
<feature type="compositionally biased region" description="Low complexity" evidence="1">
    <location>
        <begin position="609"/>
        <end position="618"/>
    </location>
</feature>
<dbReference type="AlphaFoldDB" id="A0A5J5GQS4"/>
<dbReference type="NCBIfam" id="TIGR02302">
    <property type="entry name" value="aProt_lowcomp"/>
    <property type="match status" value="1"/>
</dbReference>
<evidence type="ECO:0000313" key="4">
    <source>
        <dbReference type="Proteomes" id="UP000326554"/>
    </source>
</evidence>
<feature type="region of interest" description="Disordered" evidence="1">
    <location>
        <begin position="601"/>
        <end position="625"/>
    </location>
</feature>
<feature type="compositionally biased region" description="Basic and acidic residues" evidence="1">
    <location>
        <begin position="805"/>
        <end position="815"/>
    </location>
</feature>
<keyword evidence="4" id="KW-1185">Reference proteome</keyword>
<feature type="region of interest" description="Disordered" evidence="1">
    <location>
        <begin position="538"/>
        <end position="557"/>
    </location>
</feature>
<feature type="compositionally biased region" description="Low complexity" evidence="1">
    <location>
        <begin position="539"/>
        <end position="553"/>
    </location>
</feature>
<feature type="compositionally biased region" description="Basic and acidic residues" evidence="1">
    <location>
        <begin position="735"/>
        <end position="782"/>
    </location>
</feature>
<feature type="compositionally biased region" description="Basic and acidic residues" evidence="1">
    <location>
        <begin position="708"/>
        <end position="723"/>
    </location>
</feature>
<protein>
    <submittedName>
        <fullName evidence="3">TIGR02302 family protein</fullName>
    </submittedName>
</protein>
<evidence type="ECO:0000256" key="2">
    <source>
        <dbReference type="SAM" id="Phobius"/>
    </source>
</evidence>
<sequence>MLTRIGLVAERGTRSFWPVWTILLAAMVPLMMGWHERVPLELFWTVSVVTVLALGYTLWRGIRSFRWPSRADAAARVDEAMPGRPLTALADAQAVGAADAASQGLWRVHVERMLDRSRQARAVQPDLRVSKRDPYGLRYMALIAFVAALLFGSLLRIGTVGEMTPGAGDRVLATGPVWEGWVEPPAYTGKPTLYLNDIPAGPLRVPEGSSVTLRLYGEVGELTVTESVSGAAPDVSAEESAEAAVPEEAAPEQGFDVARSGRIAVEGEGGTEWEVTVIPDQAPHLSLVGPPETEASGEMALPFEASDDYAVVSGRATIELDREAIDRTLGLAAEPDERDPILVDLPMPFAGDRADFEEALIDDFSQHPWANLPVTVTLEASDALEQTGQSAPEGMLLPGRRFFEPVARAVIEQRRDLLWSRDNAQRVADLLKAIAYRPEDGLIRSETSYLRLRVITRRLDNMARFGIDEEGQTEIAEALWELALQLEEGTLADARERLRRAQERLAEAMRNGASDEEIAELMQELREAVDDYTRMLAEQNQQQGDQTDQPQTGENESFEFSQDELQALMDRIQELMEEGRMAEAQQLMEQLNQLMENMQVTQGEGGQGQQSPGQQSMQDLSETLRDQQGLSDEAFRELQRQFGQDQGGQPGQQNQPGQPGQQGQQFGQNSPGQPGQQQPGEGQPGQGQPGQQQAQPGQGQGQGSEQSLADRQEALRRELERQRQNLPNLGGDAADGARESIERAERAMEGAEDALREGDSAEALDRQAEAMDALREGIRDLGRAMAENGQEQQPGQGQAQGEANGRVEPRQRDPLGRQLGESGQFGTEENLLQGEDVYRRAEELLEELRRRSSEQGRPQEELDYLRRLLDRF</sequence>
<organism evidence="3 4">
    <name type="scientific">Histidinibacterium aquaticum</name>
    <dbReference type="NCBI Taxonomy" id="2613962"/>
    <lineage>
        <taxon>Bacteria</taxon>
        <taxon>Pseudomonadati</taxon>
        <taxon>Pseudomonadota</taxon>
        <taxon>Alphaproteobacteria</taxon>
        <taxon>Rhodobacterales</taxon>
        <taxon>Paracoccaceae</taxon>
        <taxon>Histidinibacterium</taxon>
    </lineage>
</organism>
<comment type="caution">
    <text evidence="3">The sequence shown here is derived from an EMBL/GenBank/DDBJ whole genome shotgun (WGS) entry which is preliminary data.</text>
</comment>
<reference evidence="3 4" key="1">
    <citation type="submission" date="2019-09" db="EMBL/GenBank/DDBJ databases">
        <authorList>
            <person name="Park J.-S."/>
            <person name="Choi H.-J."/>
        </authorList>
    </citation>
    <scope>NUCLEOTIDE SEQUENCE [LARGE SCALE GENOMIC DNA]</scope>
    <source>
        <strain evidence="3 4">176SS1-4</strain>
    </source>
</reference>
<dbReference type="Pfam" id="PF13779">
    <property type="entry name" value="DUF4175"/>
    <property type="match status" value="1"/>
</dbReference>
<dbReference type="Proteomes" id="UP000326554">
    <property type="component" value="Unassembled WGS sequence"/>
</dbReference>
<name>A0A5J5GQS4_9RHOB</name>
<keyword evidence="2" id="KW-0472">Membrane</keyword>
<feature type="region of interest" description="Disordered" evidence="1">
    <location>
        <begin position="643"/>
        <end position="836"/>
    </location>
</feature>
<dbReference type="EMBL" id="VYQE01000001">
    <property type="protein sequence ID" value="KAA9010540.1"/>
    <property type="molecule type" value="Genomic_DNA"/>
</dbReference>
<evidence type="ECO:0000313" key="3">
    <source>
        <dbReference type="EMBL" id="KAA9010540.1"/>
    </source>
</evidence>